<evidence type="ECO:0000256" key="2">
    <source>
        <dbReference type="ARBA" id="ARBA00022801"/>
    </source>
</evidence>
<dbReference type="RefSeq" id="WP_299584900.1">
    <property type="nucleotide sequence ID" value="NZ_JBGMEL010000002.1"/>
</dbReference>
<comment type="similarity">
    <text evidence="1">Belongs to the 4-hydroxybenzoyl-CoA thioesterase family.</text>
</comment>
<evidence type="ECO:0000313" key="4">
    <source>
        <dbReference type="Proteomes" id="UP001569414"/>
    </source>
</evidence>
<dbReference type="Proteomes" id="UP001569414">
    <property type="component" value="Unassembled WGS sequence"/>
</dbReference>
<keyword evidence="2 3" id="KW-0378">Hydrolase</keyword>
<dbReference type="PANTHER" id="PTHR31793:SF27">
    <property type="entry name" value="NOVEL THIOESTERASE SUPERFAMILY DOMAIN AND SAPOSIN A-TYPE DOMAIN CONTAINING PROTEIN (0610012H03RIK)"/>
    <property type="match status" value="1"/>
</dbReference>
<reference evidence="3 4" key="1">
    <citation type="submission" date="2024-08" db="EMBL/GenBank/DDBJ databases">
        <authorList>
            <person name="Ishaq N."/>
        </authorList>
    </citation>
    <scope>NUCLEOTIDE SEQUENCE [LARGE SCALE GENOMIC DNA]</scope>
    <source>
        <strain evidence="3 4">JCM 30400</strain>
    </source>
</reference>
<comment type="caution">
    <text evidence="3">The sequence shown here is derived from an EMBL/GenBank/DDBJ whole genome shotgun (WGS) entry which is preliminary data.</text>
</comment>
<name>A0ABV4NJC4_9GAMM</name>
<dbReference type="EC" id="3.1.2.-" evidence="3"/>
<dbReference type="CDD" id="cd00586">
    <property type="entry name" value="4HBT"/>
    <property type="match status" value="1"/>
</dbReference>
<dbReference type="SUPFAM" id="SSF54637">
    <property type="entry name" value="Thioesterase/thiol ester dehydrase-isomerase"/>
    <property type="match status" value="1"/>
</dbReference>
<dbReference type="GO" id="GO:0016787">
    <property type="term" value="F:hydrolase activity"/>
    <property type="evidence" value="ECO:0007669"/>
    <property type="project" value="UniProtKB-KW"/>
</dbReference>
<dbReference type="InterPro" id="IPR029069">
    <property type="entry name" value="HotDog_dom_sf"/>
</dbReference>
<keyword evidence="4" id="KW-1185">Reference proteome</keyword>
<accession>A0ABV4NJC4</accession>
<proteinExistence type="inferred from homology"/>
<sequence length="144" mass="16962">MKPNKSVRPENWSAQVQLQIPFHDVDMMEVAWHGHYTKYFEIARCALLDQLDYNYSQMKDSGYAWPVIDLRVRYAKPLQFQQWIIVRAEVSEYENRFKINYTITDRDTGVRLTKGYTVQVAVEIINTEMLFASPPILLEKLGVK</sequence>
<gene>
    <name evidence="3" type="ORF">ACCI51_02685</name>
</gene>
<dbReference type="InterPro" id="IPR050563">
    <property type="entry name" value="4-hydroxybenzoyl-CoA_TE"/>
</dbReference>
<protein>
    <submittedName>
        <fullName evidence="3">Acyl-CoA thioesterase</fullName>
        <ecNumber evidence="3">3.1.2.-</ecNumber>
    </submittedName>
</protein>
<dbReference type="Gene3D" id="3.10.129.10">
    <property type="entry name" value="Hotdog Thioesterase"/>
    <property type="match status" value="1"/>
</dbReference>
<evidence type="ECO:0000313" key="3">
    <source>
        <dbReference type="EMBL" id="MFA0789435.1"/>
    </source>
</evidence>
<dbReference type="Pfam" id="PF13279">
    <property type="entry name" value="4HBT_2"/>
    <property type="match status" value="1"/>
</dbReference>
<dbReference type="EMBL" id="JBGMEL010000002">
    <property type="protein sequence ID" value="MFA0789435.1"/>
    <property type="molecule type" value="Genomic_DNA"/>
</dbReference>
<organism evidence="3 4">
    <name type="scientific">Microbulbifer echini</name>
    <dbReference type="NCBI Taxonomy" id="1529067"/>
    <lineage>
        <taxon>Bacteria</taxon>
        <taxon>Pseudomonadati</taxon>
        <taxon>Pseudomonadota</taxon>
        <taxon>Gammaproteobacteria</taxon>
        <taxon>Cellvibrionales</taxon>
        <taxon>Microbulbiferaceae</taxon>
        <taxon>Microbulbifer</taxon>
    </lineage>
</organism>
<dbReference type="PANTHER" id="PTHR31793">
    <property type="entry name" value="4-HYDROXYBENZOYL-COA THIOESTERASE FAMILY MEMBER"/>
    <property type="match status" value="1"/>
</dbReference>
<evidence type="ECO:0000256" key="1">
    <source>
        <dbReference type="ARBA" id="ARBA00005953"/>
    </source>
</evidence>